<name>A0A398DUR1_9BACT</name>
<dbReference type="AlphaFoldDB" id="A0A398DUR1"/>
<keyword evidence="3" id="KW-0812">Transmembrane</keyword>
<proteinExistence type="predicted"/>
<dbReference type="PANTHER" id="PTHR35936:SF17">
    <property type="entry name" value="ARGININE-BINDING EXTRACELLULAR PROTEIN ARTP"/>
    <property type="match status" value="1"/>
</dbReference>
<dbReference type="SMART" id="SM00062">
    <property type="entry name" value="PBPb"/>
    <property type="match status" value="1"/>
</dbReference>
<organism evidence="5 6">
    <name type="scientific">Candidatus Cryosericum septentrionale</name>
    <dbReference type="NCBI Taxonomy" id="2290913"/>
    <lineage>
        <taxon>Bacteria</taxon>
        <taxon>Pseudomonadati</taxon>
        <taxon>Caldisericota/Cryosericota group</taxon>
        <taxon>Candidatus Cryosericota</taxon>
        <taxon>Candidatus Cryosericia</taxon>
        <taxon>Candidatus Cryosericales</taxon>
        <taxon>Candidatus Cryosericaceae</taxon>
        <taxon>Candidatus Cryosericum</taxon>
    </lineage>
</organism>
<dbReference type="Gene3D" id="3.40.190.10">
    <property type="entry name" value="Periplasmic binding protein-like II"/>
    <property type="match status" value="2"/>
</dbReference>
<dbReference type="Pfam" id="PF00497">
    <property type="entry name" value="SBP_bac_3"/>
    <property type="match status" value="1"/>
</dbReference>
<dbReference type="EMBL" id="QXIY01000044">
    <property type="protein sequence ID" value="RIE15828.1"/>
    <property type="molecule type" value="Genomic_DNA"/>
</dbReference>
<feature type="domain" description="Solute-binding protein family 3/N-terminal" evidence="4">
    <location>
        <begin position="96"/>
        <end position="334"/>
    </location>
</feature>
<keyword evidence="1" id="KW-0732">Signal</keyword>
<dbReference type="CDD" id="cd01004">
    <property type="entry name" value="PBP2_MidA_like"/>
    <property type="match status" value="1"/>
</dbReference>
<accession>A0A398DUR1</accession>
<evidence type="ECO:0000313" key="5">
    <source>
        <dbReference type="EMBL" id="RIE15828.1"/>
    </source>
</evidence>
<evidence type="ECO:0000259" key="4">
    <source>
        <dbReference type="SMART" id="SM00062"/>
    </source>
</evidence>
<keyword evidence="3" id="KW-0472">Membrane</keyword>
<dbReference type="OrthoDB" id="4633994at2"/>
<evidence type="ECO:0000256" key="2">
    <source>
        <dbReference type="SAM" id="MobiDB-lite"/>
    </source>
</evidence>
<dbReference type="PANTHER" id="PTHR35936">
    <property type="entry name" value="MEMBRANE-BOUND LYTIC MUREIN TRANSGLYCOSYLASE F"/>
    <property type="match status" value="1"/>
</dbReference>
<evidence type="ECO:0000256" key="3">
    <source>
        <dbReference type="SAM" id="Phobius"/>
    </source>
</evidence>
<dbReference type="Proteomes" id="UP000266113">
    <property type="component" value="Unassembled WGS sequence"/>
</dbReference>
<evidence type="ECO:0000313" key="6">
    <source>
        <dbReference type="Proteomes" id="UP000266113"/>
    </source>
</evidence>
<dbReference type="RefSeq" id="WP_119086521.1">
    <property type="nucleotide sequence ID" value="NZ_QXIY01000044.1"/>
</dbReference>
<dbReference type="InterPro" id="IPR001638">
    <property type="entry name" value="Solute-binding_3/MltF_N"/>
</dbReference>
<reference evidence="5 6" key="1">
    <citation type="submission" date="2018-09" db="EMBL/GenBank/DDBJ databases">
        <title>Discovery and Ecogenomic Context for Candidatus Cryosericales, a Global Caldiserica Order Active in Thawing Permafrost.</title>
        <authorList>
            <person name="Martinez M.A."/>
            <person name="Woodcroft B.J."/>
            <person name="Ignacio Espinoza J.C."/>
            <person name="Zayed A."/>
            <person name="Singleton C.M."/>
            <person name="Boyd J."/>
            <person name="Li Y.-F."/>
            <person name="Purvine S."/>
            <person name="Maughan H."/>
            <person name="Hodgkins S.B."/>
            <person name="Anderson D."/>
            <person name="Sederholm M."/>
            <person name="Temperton B."/>
            <person name="Saleska S.R."/>
            <person name="Tyson G.W."/>
            <person name="Rich V.I."/>
        </authorList>
    </citation>
    <scope>NUCLEOTIDE SEQUENCE [LARGE SCALE GENOMIC DNA]</scope>
    <source>
        <strain evidence="5 6">SMC1</strain>
    </source>
</reference>
<gene>
    <name evidence="5" type="ORF">SMC1_09440</name>
</gene>
<keyword evidence="3" id="KW-1133">Transmembrane helix</keyword>
<comment type="caution">
    <text evidence="5">The sequence shown here is derived from an EMBL/GenBank/DDBJ whole genome shotgun (WGS) entry which is preliminary data.</text>
</comment>
<dbReference type="SUPFAM" id="SSF53850">
    <property type="entry name" value="Periplasmic binding protein-like II"/>
    <property type="match status" value="1"/>
</dbReference>
<evidence type="ECO:0000256" key="1">
    <source>
        <dbReference type="ARBA" id="ARBA00022729"/>
    </source>
</evidence>
<protein>
    <submittedName>
        <fullName evidence="5">ABC transporter substrate-binding protein</fullName>
    </submittedName>
</protein>
<sequence length="346" mass="35853">MGFSGQAGHVSQGRSRLEPCSGADLGHTRRPHGLLLGVAALAMLFAVAILAGCGASSSTTSASGTAMKTATVAGVQIATDPALAATLPEKVKASGVLRVAMNIPYPPWEMYVSEGSNEVTGLDWDLSQALATKLGVTASAIQMPFDSMIPSVQADKADVVISDLSDTKERQATVDFVDYALDSIVILVLKGNPQNIASVDDLSGKRVIVNSGSSQASWALKTVQPQFKAAGKPPMQLIQLPNSPALTLGVKAGKGDASLMDLSAAAWAAKSYDNGNAFEVVIDPKFPNGYNPAPVGIGVSKKNTQLRDSMQKALQALIDDGAYAKIMEKWGLGAAAVQSAQLNQGT</sequence>
<feature type="transmembrane region" description="Helical" evidence="3">
    <location>
        <begin position="34"/>
        <end position="52"/>
    </location>
</feature>
<feature type="region of interest" description="Disordered" evidence="2">
    <location>
        <begin position="1"/>
        <end position="24"/>
    </location>
</feature>
<keyword evidence="6" id="KW-1185">Reference proteome</keyword>